<dbReference type="InterPro" id="IPR001107">
    <property type="entry name" value="Band_7"/>
</dbReference>
<dbReference type="RefSeq" id="WP_190724658.1">
    <property type="nucleotide sequence ID" value="NZ_CP061539.1"/>
</dbReference>
<proteinExistence type="predicted"/>
<evidence type="ECO:0000313" key="3">
    <source>
        <dbReference type="Proteomes" id="UP000516404"/>
    </source>
</evidence>
<keyword evidence="3" id="KW-1185">Reference proteome</keyword>
<dbReference type="EMBL" id="CP061539">
    <property type="protein sequence ID" value="QNV37853.1"/>
    <property type="molecule type" value="Genomic_DNA"/>
</dbReference>
<reference evidence="2 3" key="1">
    <citation type="submission" date="2020-09" db="EMBL/GenBank/DDBJ databases">
        <title>Investigation of environmental microbes.</title>
        <authorList>
            <person name="Ou Y."/>
            <person name="Kang Q."/>
        </authorList>
    </citation>
    <scope>NUCLEOTIDE SEQUENCE [LARGE SCALE GENOMIC DNA]</scope>
    <source>
        <strain evidence="2 3">KJZ-14</strain>
    </source>
</reference>
<dbReference type="KEGG" id="rter:IDM49_00635"/>
<protein>
    <submittedName>
        <fullName evidence="2">SPFH domain-containing protein</fullName>
    </submittedName>
</protein>
<sequence length="307" mass="34130">MFAIAGFTFVLIILGILAVLLLMSVLVVPQSDVYVIEKLGKYHRTLFSGLHFRLPVVERVAYKQTLRIKELDLMVATKTKDNVFVQVPVNVQYFVNENEQDIRNSVYRLSNPENQMRSYIQQNIVGSLSKLDLDEAYGSLHQVGLALQGELTEKIGEYGYVIKDTNVIDVEPAPEVKDAMNQVNTSERKRQAQILTAEGNKAAAILEAEAERDARRLRGEGIAQEGDEIAKGMKERIDKLKDAGLTADAAVEWLKFNDGIAVYTALASSNNAKVIMMDNNLGPNSGQPMTSEDITRSIIRADEVQGR</sequence>
<dbReference type="PANTHER" id="PTHR43327:SF10">
    <property type="entry name" value="STOMATIN-LIKE PROTEIN 2, MITOCHONDRIAL"/>
    <property type="match status" value="1"/>
</dbReference>
<dbReference type="Proteomes" id="UP000516404">
    <property type="component" value="Chromosome"/>
</dbReference>
<dbReference type="Gene3D" id="3.30.479.30">
    <property type="entry name" value="Band 7 domain"/>
    <property type="match status" value="1"/>
</dbReference>
<feature type="domain" description="Band 7" evidence="1">
    <location>
        <begin position="23"/>
        <end position="184"/>
    </location>
</feature>
<dbReference type="GeneID" id="96622728"/>
<dbReference type="InterPro" id="IPR036013">
    <property type="entry name" value="Band_7/SPFH_dom_sf"/>
</dbReference>
<dbReference type="PANTHER" id="PTHR43327">
    <property type="entry name" value="STOMATIN-LIKE PROTEIN 2, MITOCHONDRIAL"/>
    <property type="match status" value="1"/>
</dbReference>
<organism evidence="2 3">
    <name type="scientific">Rothia terrae</name>
    <dbReference type="NCBI Taxonomy" id="396015"/>
    <lineage>
        <taxon>Bacteria</taxon>
        <taxon>Bacillati</taxon>
        <taxon>Actinomycetota</taxon>
        <taxon>Actinomycetes</taxon>
        <taxon>Micrococcales</taxon>
        <taxon>Micrococcaceae</taxon>
        <taxon>Rothia</taxon>
    </lineage>
</organism>
<evidence type="ECO:0000259" key="1">
    <source>
        <dbReference type="SMART" id="SM00244"/>
    </source>
</evidence>
<dbReference type="AlphaFoldDB" id="A0A7H2BDV7"/>
<gene>
    <name evidence="2" type="ORF">IDM49_00635</name>
</gene>
<dbReference type="SUPFAM" id="SSF117892">
    <property type="entry name" value="Band 7/SPFH domain"/>
    <property type="match status" value="1"/>
</dbReference>
<accession>A0A7H2BDV7</accession>
<dbReference type="SMART" id="SM00244">
    <property type="entry name" value="PHB"/>
    <property type="match status" value="1"/>
</dbReference>
<name>A0A7H2BDV7_9MICC</name>
<dbReference type="InterPro" id="IPR050710">
    <property type="entry name" value="Band7/mec-2_domain"/>
</dbReference>
<evidence type="ECO:0000313" key="2">
    <source>
        <dbReference type="EMBL" id="QNV37853.1"/>
    </source>
</evidence>
<dbReference type="Pfam" id="PF01145">
    <property type="entry name" value="Band_7"/>
    <property type="match status" value="1"/>
</dbReference>